<accession>A0A167LQF7</accession>
<dbReference type="AlphaFoldDB" id="A0A167LQF7"/>
<dbReference type="VEuPathDB" id="FungiDB:PHYBLDRAFT_148128"/>
<dbReference type="RefSeq" id="XP_018288944.1">
    <property type="nucleotide sequence ID" value="XM_018432015.1"/>
</dbReference>
<reference evidence="2" key="1">
    <citation type="submission" date="2015-06" db="EMBL/GenBank/DDBJ databases">
        <title>Expansion of signal transduction pathways in fungi by whole-genome duplication.</title>
        <authorList>
            <consortium name="DOE Joint Genome Institute"/>
            <person name="Corrochano L.M."/>
            <person name="Kuo A."/>
            <person name="Marcet-Houben M."/>
            <person name="Polaino S."/>
            <person name="Salamov A."/>
            <person name="Villalobos J.M."/>
            <person name="Alvarez M.I."/>
            <person name="Avalos J."/>
            <person name="Benito E.P."/>
            <person name="Benoit I."/>
            <person name="Burger G."/>
            <person name="Camino L.P."/>
            <person name="Canovas D."/>
            <person name="Cerda-Olmedo E."/>
            <person name="Cheng J.-F."/>
            <person name="Dominguez A."/>
            <person name="Elias M."/>
            <person name="Eslava A.P."/>
            <person name="Glaser F."/>
            <person name="Grimwood J."/>
            <person name="Gutierrez G."/>
            <person name="Heitman J."/>
            <person name="Henrissat B."/>
            <person name="Iturriaga E.A."/>
            <person name="Lang B.F."/>
            <person name="Lavin J.L."/>
            <person name="Lee S."/>
            <person name="Li W."/>
            <person name="Lindquist E."/>
            <person name="Lopez-Garcia S."/>
            <person name="Luque E.M."/>
            <person name="Marcos A.T."/>
            <person name="Martin J."/>
            <person name="McCluskey K."/>
            <person name="Medina H.R."/>
            <person name="Miralles-Duran A."/>
            <person name="Miyazaki A."/>
            <person name="Munoz-Torres E."/>
            <person name="Oguiza J.A."/>
            <person name="Ohm R."/>
            <person name="Olmedo M."/>
            <person name="Orejas M."/>
            <person name="Ortiz-Castellanos L."/>
            <person name="Pisabarro A.G."/>
            <person name="Rodriguez-Romero J."/>
            <person name="Ruiz-Herrera J."/>
            <person name="Ruiz-Vazquez R."/>
            <person name="Sanz C."/>
            <person name="Schackwitz W."/>
            <person name="Schmutz J."/>
            <person name="Shahriari M."/>
            <person name="Shelest E."/>
            <person name="Silva-Franco F."/>
            <person name="Soanes D."/>
            <person name="Syed K."/>
            <person name="Tagua V.G."/>
            <person name="Talbot N.J."/>
            <person name="Thon M."/>
            <person name="De vries R.P."/>
            <person name="Wiebenga A."/>
            <person name="Yadav J.S."/>
            <person name="Braun E.L."/>
            <person name="Baker S."/>
            <person name="Garre V."/>
            <person name="Horwitz B."/>
            <person name="Torres-Martinez S."/>
            <person name="Idnurm A."/>
            <person name="Herrera-Estrella A."/>
            <person name="Gabaldon T."/>
            <person name="Grigoriev I.V."/>
        </authorList>
    </citation>
    <scope>NUCLEOTIDE SEQUENCE [LARGE SCALE GENOMIC DNA]</scope>
    <source>
        <strain evidence="2">NRRL 1555(-)</strain>
    </source>
</reference>
<organism evidence="1 2">
    <name type="scientific">Phycomyces blakesleeanus (strain ATCC 8743b / DSM 1359 / FGSC 10004 / NBRC 33097 / NRRL 1555)</name>
    <dbReference type="NCBI Taxonomy" id="763407"/>
    <lineage>
        <taxon>Eukaryota</taxon>
        <taxon>Fungi</taxon>
        <taxon>Fungi incertae sedis</taxon>
        <taxon>Mucoromycota</taxon>
        <taxon>Mucoromycotina</taxon>
        <taxon>Mucoromycetes</taxon>
        <taxon>Mucorales</taxon>
        <taxon>Phycomycetaceae</taxon>
        <taxon>Phycomyces</taxon>
    </lineage>
</organism>
<dbReference type="GeneID" id="28992921"/>
<keyword evidence="2" id="KW-1185">Reference proteome</keyword>
<protein>
    <submittedName>
        <fullName evidence="1">Uncharacterized protein</fullName>
    </submittedName>
</protein>
<name>A0A167LQF7_PHYB8</name>
<dbReference type="InParanoid" id="A0A167LQF7"/>
<proteinExistence type="predicted"/>
<evidence type="ECO:0000313" key="2">
    <source>
        <dbReference type="Proteomes" id="UP000077315"/>
    </source>
</evidence>
<evidence type="ECO:0000313" key="1">
    <source>
        <dbReference type="EMBL" id="OAD70904.1"/>
    </source>
</evidence>
<gene>
    <name evidence="1" type="ORF">PHYBLDRAFT_148128</name>
</gene>
<sequence>MVGLLPKHGGHPACYSSPCHRRILTRNLIAFTLIKRRFGDSGLTPSRAPCTMVLKLHLDTTSVCCHADIRTVLSKLTLRATPLR</sequence>
<dbReference type="Proteomes" id="UP000077315">
    <property type="component" value="Unassembled WGS sequence"/>
</dbReference>
<dbReference type="EMBL" id="KV440987">
    <property type="protein sequence ID" value="OAD70904.1"/>
    <property type="molecule type" value="Genomic_DNA"/>
</dbReference>